<evidence type="ECO:0000259" key="1">
    <source>
        <dbReference type="SMART" id="SM00487"/>
    </source>
</evidence>
<dbReference type="Proteomes" id="UP000095607">
    <property type="component" value="Chromosome"/>
</dbReference>
<protein>
    <recommendedName>
        <fullName evidence="1">Helicase ATP-binding domain-containing protein</fullName>
    </recommendedName>
</protein>
<name>A0ABN4SCD2_9BURK</name>
<keyword evidence="3" id="KW-1185">Reference proteome</keyword>
<dbReference type="Gene3D" id="3.40.50.300">
    <property type="entry name" value="P-loop containing nucleotide triphosphate hydrolases"/>
    <property type="match status" value="2"/>
</dbReference>
<feature type="domain" description="Helicase ATP-binding" evidence="1">
    <location>
        <begin position="3"/>
        <end position="213"/>
    </location>
</feature>
<accession>A0ABN4SCD2</accession>
<dbReference type="InterPro" id="IPR014001">
    <property type="entry name" value="Helicase_ATP-bd"/>
</dbReference>
<dbReference type="InterPro" id="IPR027417">
    <property type="entry name" value="P-loop_NTPase"/>
</dbReference>
<sequence>MTKRYTPRPWQPEMTEHMLRVPRGNVFAGMGSGKTAATLEALATLLLFGVVRRILVIGPKRVARDTWRDAISSFGQSFGWMTIAVAIGDEKKRRAAIQSGCHITAINFDNLDWLVDNYGPDWPFDMVVVDESTKLRGLRVSIQTHKKSGKKWLAGQGASRAKALARVAHTRVQRWVNLTGTPALAGLEALWGPTWFLDAGHRLGNSFTAFSHRWFRSVPGSDPQKQVIEPMPFAEDQIRNAIRDITLVVDIKDWVDVGEPQENVIYVDLPAPAQRQYDEMARELATEIDGQVIEAFSAGTKSQKLLQIASGAAYTDDQGAWALVHDEKIEALKSVVEEALGMPLLVFYHFKSDLARIRKAFPKARTLDDKGAKEDFEAGHLQMLVVHPASAGHGVDGLQHGTCQCVFFSTNWSAENDAQAIERIGPTRQMQSGYDRPVTVHRIVARDTVEESAMYRLRSRVSVDEALRQGLKKYRKT</sequence>
<gene>
    <name evidence="2" type="ORF">BI380_02705</name>
</gene>
<organism evidence="2 3">
    <name type="scientific">Delftia tsuruhatensis</name>
    <dbReference type="NCBI Taxonomy" id="180282"/>
    <lineage>
        <taxon>Bacteria</taxon>
        <taxon>Pseudomonadati</taxon>
        <taxon>Pseudomonadota</taxon>
        <taxon>Betaproteobacteria</taxon>
        <taxon>Burkholderiales</taxon>
        <taxon>Comamonadaceae</taxon>
        <taxon>Delftia</taxon>
    </lineage>
</organism>
<dbReference type="PANTHER" id="PTHR10799">
    <property type="entry name" value="SNF2/RAD54 HELICASE FAMILY"/>
    <property type="match status" value="1"/>
</dbReference>
<reference evidence="2 3" key="1">
    <citation type="submission" date="2016-09" db="EMBL/GenBank/DDBJ databases">
        <title>Complete genome sequence of Deltia acidovorans CM13 isolated from murine proximal colonic tissue.</title>
        <authorList>
            <person name="Saffarian A."/>
        </authorList>
    </citation>
    <scope>NUCLEOTIDE SEQUENCE [LARGE SCALE GENOMIC DNA]</scope>
    <source>
        <strain evidence="2 3">CM13</strain>
    </source>
</reference>
<dbReference type="EMBL" id="CP017420">
    <property type="protein sequence ID" value="AOV00345.1"/>
    <property type="molecule type" value="Genomic_DNA"/>
</dbReference>
<dbReference type="RefSeq" id="WP_046238565.1">
    <property type="nucleotide sequence ID" value="NZ_CBCSDN010000023.1"/>
</dbReference>
<dbReference type="SMART" id="SM00487">
    <property type="entry name" value="DEXDc"/>
    <property type="match status" value="1"/>
</dbReference>
<evidence type="ECO:0000313" key="3">
    <source>
        <dbReference type="Proteomes" id="UP000095607"/>
    </source>
</evidence>
<evidence type="ECO:0000313" key="2">
    <source>
        <dbReference type="EMBL" id="AOV00345.1"/>
    </source>
</evidence>
<dbReference type="SUPFAM" id="SSF52540">
    <property type="entry name" value="P-loop containing nucleoside triphosphate hydrolases"/>
    <property type="match status" value="2"/>
</dbReference>
<proteinExistence type="predicted"/>